<dbReference type="EMBL" id="VLLB01000008">
    <property type="protein sequence ID" value="TWI62536.1"/>
    <property type="molecule type" value="Genomic_DNA"/>
</dbReference>
<dbReference type="Proteomes" id="UP000318431">
    <property type="component" value="Unassembled WGS sequence"/>
</dbReference>
<keyword evidence="2" id="KW-0255">Endonuclease</keyword>
<sequence>MSEESRTYQARITGFTPRTEWNFKGTDFDGFKSQQCLLLEAKARYDQFFTEDNKPKFFFTIAGLPKMMQQATTQSLLITSSPPSRLHWHFMQPRSHAYLRSAFRRRGFFITTFHTP</sequence>
<dbReference type="InterPro" id="IPR028904">
    <property type="entry name" value="Tox-REase-5_dom"/>
</dbReference>
<feature type="domain" description="Tox-REase-5" evidence="1">
    <location>
        <begin position="6"/>
        <end position="93"/>
    </location>
</feature>
<name>A0A562R2D2_9BURK</name>
<protein>
    <submittedName>
        <fullName evidence="2">Restriction endonuclease fold toxin 5 of polymorphic toxin system</fullName>
    </submittedName>
</protein>
<organism evidence="2 3">
    <name type="scientific">Pseudoduganella lurida</name>
    <dbReference type="NCBI Taxonomy" id="1036180"/>
    <lineage>
        <taxon>Bacteria</taxon>
        <taxon>Pseudomonadati</taxon>
        <taxon>Pseudomonadota</taxon>
        <taxon>Betaproteobacteria</taxon>
        <taxon>Burkholderiales</taxon>
        <taxon>Oxalobacteraceae</taxon>
        <taxon>Telluria group</taxon>
        <taxon>Pseudoduganella</taxon>
    </lineage>
</organism>
<dbReference type="AlphaFoldDB" id="A0A562R2D2"/>
<dbReference type="GO" id="GO:0004519">
    <property type="term" value="F:endonuclease activity"/>
    <property type="evidence" value="ECO:0007669"/>
    <property type="project" value="UniProtKB-KW"/>
</dbReference>
<evidence type="ECO:0000313" key="2">
    <source>
        <dbReference type="EMBL" id="TWI62536.1"/>
    </source>
</evidence>
<keyword evidence="2" id="KW-0378">Hydrolase</keyword>
<dbReference type="Pfam" id="PF15648">
    <property type="entry name" value="Tox-REase-5"/>
    <property type="match status" value="1"/>
</dbReference>
<proteinExistence type="predicted"/>
<evidence type="ECO:0000313" key="3">
    <source>
        <dbReference type="Proteomes" id="UP000318431"/>
    </source>
</evidence>
<keyword evidence="3" id="KW-1185">Reference proteome</keyword>
<reference evidence="2 3" key="1">
    <citation type="journal article" date="2015" name="Stand. Genomic Sci.">
        <title>Genomic Encyclopedia of Bacterial and Archaeal Type Strains, Phase III: the genomes of soil and plant-associated and newly described type strains.</title>
        <authorList>
            <person name="Whitman W.B."/>
            <person name="Woyke T."/>
            <person name="Klenk H.P."/>
            <person name="Zhou Y."/>
            <person name="Lilburn T.G."/>
            <person name="Beck B.J."/>
            <person name="De Vos P."/>
            <person name="Vandamme P."/>
            <person name="Eisen J.A."/>
            <person name="Garrity G."/>
            <person name="Hugenholtz P."/>
            <person name="Kyrpides N.C."/>
        </authorList>
    </citation>
    <scope>NUCLEOTIDE SEQUENCE [LARGE SCALE GENOMIC DNA]</scope>
    <source>
        <strain evidence="2 3">CGMCC 1.10822</strain>
    </source>
</reference>
<gene>
    <name evidence="2" type="ORF">IP91_04056</name>
</gene>
<comment type="caution">
    <text evidence="2">The sequence shown here is derived from an EMBL/GenBank/DDBJ whole genome shotgun (WGS) entry which is preliminary data.</text>
</comment>
<keyword evidence="2" id="KW-0540">Nuclease</keyword>
<evidence type="ECO:0000259" key="1">
    <source>
        <dbReference type="Pfam" id="PF15648"/>
    </source>
</evidence>
<accession>A0A562R2D2</accession>